<dbReference type="Pfam" id="PF00892">
    <property type="entry name" value="EamA"/>
    <property type="match status" value="1"/>
</dbReference>
<dbReference type="AlphaFoldDB" id="A0AAV9J7F9"/>
<evidence type="ECO:0000259" key="6">
    <source>
        <dbReference type="Pfam" id="PF00892"/>
    </source>
</evidence>
<keyword evidence="2 5" id="KW-0812">Transmembrane</keyword>
<evidence type="ECO:0000256" key="3">
    <source>
        <dbReference type="ARBA" id="ARBA00022989"/>
    </source>
</evidence>
<dbReference type="EMBL" id="JAVFHQ010000058">
    <property type="protein sequence ID" value="KAK4541011.1"/>
    <property type="molecule type" value="Genomic_DNA"/>
</dbReference>
<reference evidence="8 9" key="1">
    <citation type="submission" date="2021-11" db="EMBL/GenBank/DDBJ databases">
        <title>Black yeast isolated from Biological Soil Crust.</title>
        <authorList>
            <person name="Kurbessoian T."/>
        </authorList>
    </citation>
    <scope>NUCLEOTIDE SEQUENCE [LARGE SCALE GENOMIC DNA]</scope>
    <source>
        <strain evidence="8 9">CCFEE 5522</strain>
    </source>
</reference>
<dbReference type="PANTHER" id="PTHR23051">
    <property type="entry name" value="SOLUTE CARRIER FAMILY 35, MEMBER F5"/>
    <property type="match status" value="1"/>
</dbReference>
<accession>A0AAV9J7F9</accession>
<dbReference type="InterPro" id="IPR037185">
    <property type="entry name" value="EmrE-like"/>
</dbReference>
<feature type="transmembrane region" description="Helical" evidence="5">
    <location>
        <begin position="414"/>
        <end position="431"/>
    </location>
</feature>
<evidence type="ECO:0000256" key="4">
    <source>
        <dbReference type="ARBA" id="ARBA00023136"/>
    </source>
</evidence>
<evidence type="ECO:0000259" key="7">
    <source>
        <dbReference type="Pfam" id="PF13127"/>
    </source>
</evidence>
<dbReference type="PANTHER" id="PTHR23051:SF0">
    <property type="entry name" value="SOLUTE CARRIER FAMILY 35 MEMBER F5"/>
    <property type="match status" value="1"/>
</dbReference>
<keyword evidence="4 5" id="KW-0472">Membrane</keyword>
<name>A0AAV9J7F9_9PEZI</name>
<feature type="transmembrane region" description="Helical" evidence="5">
    <location>
        <begin position="376"/>
        <end position="402"/>
    </location>
</feature>
<feature type="transmembrane region" description="Helical" evidence="5">
    <location>
        <begin position="248"/>
        <end position="268"/>
    </location>
</feature>
<dbReference type="InterPro" id="IPR025016">
    <property type="entry name" value="DUF3955"/>
</dbReference>
<evidence type="ECO:0000256" key="1">
    <source>
        <dbReference type="ARBA" id="ARBA00004141"/>
    </source>
</evidence>
<protein>
    <recommendedName>
        <fullName evidence="10">EamA domain-containing protein</fullName>
    </recommendedName>
</protein>
<evidence type="ECO:0000313" key="9">
    <source>
        <dbReference type="Proteomes" id="UP001324427"/>
    </source>
</evidence>
<comment type="subcellular location">
    <subcellularLocation>
        <location evidence="1">Membrane</location>
        <topology evidence="1">Multi-pass membrane protein</topology>
    </subcellularLocation>
</comment>
<feature type="transmembrane region" description="Helical" evidence="5">
    <location>
        <begin position="80"/>
        <end position="100"/>
    </location>
</feature>
<feature type="transmembrane region" description="Helical" evidence="5">
    <location>
        <begin position="194"/>
        <end position="216"/>
    </location>
</feature>
<keyword evidence="9" id="KW-1185">Reference proteome</keyword>
<feature type="transmembrane region" description="Helical" evidence="5">
    <location>
        <begin position="288"/>
        <end position="309"/>
    </location>
</feature>
<dbReference type="SUPFAM" id="SSF103481">
    <property type="entry name" value="Multidrug resistance efflux transporter EmrE"/>
    <property type="match status" value="2"/>
</dbReference>
<proteinExistence type="predicted"/>
<feature type="transmembrane region" description="Helical" evidence="5">
    <location>
        <begin position="48"/>
        <end position="68"/>
    </location>
</feature>
<evidence type="ECO:0008006" key="10">
    <source>
        <dbReference type="Google" id="ProtNLM"/>
    </source>
</evidence>
<feature type="transmembrane region" description="Helical" evidence="5">
    <location>
        <begin position="321"/>
        <end position="345"/>
    </location>
</feature>
<evidence type="ECO:0000256" key="2">
    <source>
        <dbReference type="ARBA" id="ARBA00022692"/>
    </source>
</evidence>
<dbReference type="Proteomes" id="UP001324427">
    <property type="component" value="Unassembled WGS sequence"/>
</dbReference>
<comment type="caution">
    <text evidence="8">The sequence shown here is derived from an EMBL/GenBank/DDBJ whole genome shotgun (WGS) entry which is preliminary data.</text>
</comment>
<feature type="domain" description="EamA" evidence="6">
    <location>
        <begin position="199"/>
        <end position="263"/>
    </location>
</feature>
<gene>
    <name evidence="8" type="ORF">LTR36_008380</name>
</gene>
<evidence type="ECO:0000313" key="8">
    <source>
        <dbReference type="EMBL" id="KAK4541011.1"/>
    </source>
</evidence>
<organism evidence="8 9">
    <name type="scientific">Oleoguttula mirabilis</name>
    <dbReference type="NCBI Taxonomy" id="1507867"/>
    <lineage>
        <taxon>Eukaryota</taxon>
        <taxon>Fungi</taxon>
        <taxon>Dikarya</taxon>
        <taxon>Ascomycota</taxon>
        <taxon>Pezizomycotina</taxon>
        <taxon>Dothideomycetes</taxon>
        <taxon>Dothideomycetidae</taxon>
        <taxon>Mycosphaerellales</taxon>
        <taxon>Teratosphaeriaceae</taxon>
        <taxon>Oleoguttula</taxon>
    </lineage>
</organism>
<dbReference type="GO" id="GO:0000329">
    <property type="term" value="C:fungal-type vacuole membrane"/>
    <property type="evidence" value="ECO:0007669"/>
    <property type="project" value="TreeGrafter"/>
</dbReference>
<dbReference type="Pfam" id="PF13127">
    <property type="entry name" value="DUF3955"/>
    <property type="match status" value="1"/>
</dbReference>
<feature type="transmembrane region" description="Helical" evidence="5">
    <location>
        <begin position="222"/>
        <end position="241"/>
    </location>
</feature>
<keyword evidence="3 5" id="KW-1133">Transmembrane helix</keyword>
<sequence>MSSFEPPVPAAAAHGFAADGASGTASERPPSLESTAGASKRWTKWRRVVGLLLLAVTVILWTASNFLASTIFADNTYSKPYLVTYVNTSFFIIPLVPMLVRKALQHPGELRHWRDDWRQKLRQQYTPLKHEEDADDSAYTDIPRDRRRRESMNASQELLLGEQMENSQILSFRNAPADDAVPLPPLRLSEIAKLSLEFCLLWFAANYCVAACLEYTTVASSTILTSTSSAFTLIFGSLFGVESFSLRKVMAVLASLAGIILISSMDLSGNNSDDEHRGDFPQKSLRDIAIGDALAFFSAILYGLYAAFMKKRIGDESRVNMLIFFGLVGLINVVLLWPGLLILHFTGLERFELPPTSRVTAIILTNSVCSLVSDLAWAYAVLLTSPIVVTVGLSMTIPLSLVGQSVLNSQTASPVYWVGALLVVLSFVFVSQDEKKAEIASFPHDAEQATVIDES</sequence>
<feature type="domain" description="DUF3955" evidence="7">
    <location>
        <begin position="49"/>
        <end position="99"/>
    </location>
</feature>
<dbReference type="InterPro" id="IPR000620">
    <property type="entry name" value="EamA_dom"/>
</dbReference>
<evidence type="ECO:0000256" key="5">
    <source>
        <dbReference type="SAM" id="Phobius"/>
    </source>
</evidence>